<sequence>MSLPAGTGENARAALAALERLREVLSGVVLPLDVEDAAASRADRREVLDQLSDYVIPRYEKLEAPLLAVVGGSTGAGKSTLVNTLLGEQVTAASAIRPTTRRPLLVHQPDDAAWFSDDRILPGLARVHVEPGAPPTPPTSEPAGGSATAPADDGPRTELELRTSEALPPGLALLDAPDIDSVVAENRRLANQLLAAADLWIFVTTAARYGDAVPWSLLTEAADRRIVVAVVLDRVPAGVSAEVRHDLAARLEDEGLGRAPLFVVGESELDASGLLPTEDVEPVLGWLRGLAADAGSRAAVARQTLGGAVDAALGRATLVADGAQHQTETYLRLARQVDDAYAQAHERIMTATEDGTLLRGEVLARWQEFVGTGEFFRSVEAQVGRIRDRVGSFFRGRPPATDRVEVAIETGLQTLLVAESERAAAEVDHLWRREPGARAVLEDAAGHRPDERRLAEESAAQVRAWQDALLTMVRSEGADKRFTARMLAFGVNGLGIALMVVMFASTGGLVGAEIVVAGGTAVVAQKILEAVFGDEAVRRMAAAARRDLHDRAGTLLAGQADVYRTALTATGIDPSAADRVREAVAAVVAARRAEAGL</sequence>
<evidence type="ECO:0000259" key="2">
    <source>
        <dbReference type="Pfam" id="PF00350"/>
    </source>
</evidence>
<dbReference type="InterPro" id="IPR027417">
    <property type="entry name" value="P-loop_NTPase"/>
</dbReference>
<dbReference type="Pfam" id="PF00350">
    <property type="entry name" value="Dynamin_N"/>
    <property type="match status" value="1"/>
</dbReference>
<dbReference type="EMBL" id="JBHTCQ010000002">
    <property type="protein sequence ID" value="MFC7406153.1"/>
    <property type="molecule type" value="Genomic_DNA"/>
</dbReference>
<name>A0ABW2QCD0_9MICO</name>
<keyword evidence="4" id="KW-1185">Reference proteome</keyword>
<dbReference type="PANTHER" id="PTHR42698:SF1">
    <property type="entry name" value="GTPASE ERA, MITOCHONDRIAL"/>
    <property type="match status" value="1"/>
</dbReference>
<evidence type="ECO:0000256" key="1">
    <source>
        <dbReference type="SAM" id="MobiDB-lite"/>
    </source>
</evidence>
<dbReference type="RefSeq" id="WP_382395242.1">
    <property type="nucleotide sequence ID" value="NZ_JBHTCQ010000002.1"/>
</dbReference>
<evidence type="ECO:0000313" key="3">
    <source>
        <dbReference type="EMBL" id="MFC7406153.1"/>
    </source>
</evidence>
<feature type="domain" description="Dynamin N-terminal" evidence="2">
    <location>
        <begin position="69"/>
        <end position="211"/>
    </location>
</feature>
<proteinExistence type="predicted"/>
<comment type="caution">
    <text evidence="3">The sequence shown here is derived from an EMBL/GenBank/DDBJ whole genome shotgun (WGS) entry which is preliminary data.</text>
</comment>
<reference evidence="4" key="1">
    <citation type="journal article" date="2019" name="Int. J. Syst. Evol. Microbiol.">
        <title>The Global Catalogue of Microorganisms (GCM) 10K type strain sequencing project: providing services to taxonomists for standard genome sequencing and annotation.</title>
        <authorList>
            <consortium name="The Broad Institute Genomics Platform"/>
            <consortium name="The Broad Institute Genome Sequencing Center for Infectious Disease"/>
            <person name="Wu L."/>
            <person name="Ma J."/>
        </authorList>
    </citation>
    <scope>NUCLEOTIDE SEQUENCE [LARGE SCALE GENOMIC DNA]</scope>
    <source>
        <strain evidence="4">JCM 1490</strain>
    </source>
</reference>
<dbReference type="Proteomes" id="UP001596455">
    <property type="component" value="Unassembled WGS sequence"/>
</dbReference>
<dbReference type="Gene3D" id="3.40.50.300">
    <property type="entry name" value="P-loop containing nucleotide triphosphate hydrolases"/>
    <property type="match status" value="1"/>
</dbReference>
<gene>
    <name evidence="3" type="ORF">ACFQQL_13625</name>
</gene>
<dbReference type="PANTHER" id="PTHR42698">
    <property type="entry name" value="GTPASE ERA"/>
    <property type="match status" value="1"/>
</dbReference>
<dbReference type="InterPro" id="IPR045063">
    <property type="entry name" value="Dynamin_N"/>
</dbReference>
<protein>
    <submittedName>
        <fullName evidence="3">Dynamin family protein</fullName>
    </submittedName>
</protein>
<evidence type="ECO:0000313" key="4">
    <source>
        <dbReference type="Proteomes" id="UP001596455"/>
    </source>
</evidence>
<feature type="region of interest" description="Disordered" evidence="1">
    <location>
        <begin position="127"/>
        <end position="159"/>
    </location>
</feature>
<organism evidence="3 4">
    <name type="scientific">Georgenia alba</name>
    <dbReference type="NCBI Taxonomy" id="2233858"/>
    <lineage>
        <taxon>Bacteria</taxon>
        <taxon>Bacillati</taxon>
        <taxon>Actinomycetota</taxon>
        <taxon>Actinomycetes</taxon>
        <taxon>Micrococcales</taxon>
        <taxon>Bogoriellaceae</taxon>
        <taxon>Georgenia</taxon>
    </lineage>
</organism>
<accession>A0ABW2QCD0</accession>
<dbReference type="SUPFAM" id="SSF52540">
    <property type="entry name" value="P-loop containing nucleoside triphosphate hydrolases"/>
    <property type="match status" value="1"/>
</dbReference>
<dbReference type="InterPro" id="IPR005662">
    <property type="entry name" value="GTPase_Era-like"/>
</dbReference>